<protein>
    <recommendedName>
        <fullName evidence="4">Ribosome association toxin RatA</fullName>
    </recommendedName>
</protein>
<dbReference type="InterPro" id="IPR023393">
    <property type="entry name" value="START-like_dom_sf"/>
</dbReference>
<dbReference type="Proteomes" id="UP000285310">
    <property type="component" value="Unassembled WGS sequence"/>
</dbReference>
<dbReference type="InParanoid" id="A0A423PWZ4"/>
<dbReference type="OrthoDB" id="5568133at2"/>
<feature type="signal peptide" evidence="1">
    <location>
        <begin position="1"/>
        <end position="21"/>
    </location>
</feature>
<evidence type="ECO:0000313" key="3">
    <source>
        <dbReference type="Proteomes" id="UP000285310"/>
    </source>
</evidence>
<name>A0A423PWZ4_9GAMM</name>
<comment type="caution">
    <text evidence="2">The sequence shown here is derived from an EMBL/GenBank/DDBJ whole genome shotgun (WGS) entry which is preliminary data.</text>
</comment>
<gene>
    <name evidence="2" type="ORF">SAJA_05215</name>
</gene>
<evidence type="ECO:0008006" key="4">
    <source>
        <dbReference type="Google" id="ProtNLM"/>
    </source>
</evidence>
<dbReference type="Gene3D" id="3.30.530.20">
    <property type="match status" value="1"/>
</dbReference>
<keyword evidence="3" id="KW-1185">Reference proteome</keyword>
<proteinExistence type="predicted"/>
<keyword evidence="1" id="KW-0732">Signal</keyword>
<dbReference type="AlphaFoldDB" id="A0A423PWZ4"/>
<dbReference type="SUPFAM" id="SSF55961">
    <property type="entry name" value="Bet v1-like"/>
    <property type="match status" value="1"/>
</dbReference>
<evidence type="ECO:0000313" key="2">
    <source>
        <dbReference type="EMBL" id="ROO30126.1"/>
    </source>
</evidence>
<organism evidence="2 3">
    <name type="scientific">Salinisphaera japonica YTM-1</name>
    <dbReference type="NCBI Taxonomy" id="1209778"/>
    <lineage>
        <taxon>Bacteria</taxon>
        <taxon>Pseudomonadati</taxon>
        <taxon>Pseudomonadota</taxon>
        <taxon>Gammaproteobacteria</taxon>
        <taxon>Salinisphaerales</taxon>
        <taxon>Salinisphaeraceae</taxon>
        <taxon>Salinisphaera</taxon>
    </lineage>
</organism>
<evidence type="ECO:0000256" key="1">
    <source>
        <dbReference type="SAM" id="SignalP"/>
    </source>
</evidence>
<feature type="chain" id="PRO_5019485090" description="Ribosome association toxin RatA" evidence="1">
    <location>
        <begin position="22"/>
        <end position="210"/>
    </location>
</feature>
<accession>A0A423PWZ4</accession>
<reference evidence="2 3" key="1">
    <citation type="submission" date="2013-10" db="EMBL/GenBank/DDBJ databases">
        <title>Salinisphaera japonica YTM-1 Genome Sequencing.</title>
        <authorList>
            <person name="Lai Q."/>
            <person name="Li C."/>
            <person name="Shao Z."/>
        </authorList>
    </citation>
    <scope>NUCLEOTIDE SEQUENCE [LARGE SCALE GENOMIC DNA]</scope>
    <source>
        <strain evidence="2 3">YTM-1</strain>
    </source>
</reference>
<dbReference type="EMBL" id="AYKG01000012">
    <property type="protein sequence ID" value="ROO30126.1"/>
    <property type="molecule type" value="Genomic_DNA"/>
</dbReference>
<sequence>MPALKRVAGLLLLLATGHAGAAALGSLSVETRDTPDAKTFVVEGSLDVDLGVSRAYAAATRFEALAAAAELIESSRLVGPDRLDSRLSMCVAFYCKTVRQVANLSRMPPTELDMAFVPGAGDFKTGRAHWRFMPAGPGHTHIVFDATLVPDFWVPPLIGSWAIRRALAGQVLDTGRAIEQVAAGLSDEAVAQAAMRPNARRRNPESVSSP</sequence>
<dbReference type="RefSeq" id="WP_123657582.1">
    <property type="nucleotide sequence ID" value="NZ_AYKG01000012.1"/>
</dbReference>